<evidence type="ECO:0000313" key="2">
    <source>
        <dbReference type="EnsemblMetazoa" id="Aqu2.1.03867_001"/>
    </source>
</evidence>
<dbReference type="EnsemblMetazoa" id="Aqu2.1.03867_001">
    <property type="protein sequence ID" value="Aqu2.1.03867_001"/>
    <property type="gene ID" value="Aqu2.1.03867"/>
</dbReference>
<organism evidence="2">
    <name type="scientific">Amphimedon queenslandica</name>
    <name type="common">Sponge</name>
    <dbReference type="NCBI Taxonomy" id="400682"/>
    <lineage>
        <taxon>Eukaryota</taxon>
        <taxon>Metazoa</taxon>
        <taxon>Porifera</taxon>
        <taxon>Demospongiae</taxon>
        <taxon>Heteroscleromorpha</taxon>
        <taxon>Haplosclerida</taxon>
        <taxon>Niphatidae</taxon>
        <taxon>Amphimedon</taxon>
    </lineage>
</organism>
<name>A0A1X7SP54_AMPQE</name>
<dbReference type="InParanoid" id="A0A1X7SP54"/>
<feature type="transmembrane region" description="Helical" evidence="1">
    <location>
        <begin position="50"/>
        <end position="73"/>
    </location>
</feature>
<keyword evidence="1" id="KW-1133">Transmembrane helix</keyword>
<keyword evidence="1" id="KW-0472">Membrane</keyword>
<evidence type="ECO:0000256" key="1">
    <source>
        <dbReference type="SAM" id="Phobius"/>
    </source>
</evidence>
<accession>A0A1X7SP54</accession>
<dbReference type="AlphaFoldDB" id="A0A1X7SP54"/>
<proteinExistence type="predicted"/>
<keyword evidence="1" id="KW-0812">Transmembrane</keyword>
<protein>
    <submittedName>
        <fullName evidence="2">Uncharacterized protein</fullName>
    </submittedName>
</protein>
<sequence>MVSTGWGKTCATYKNITDSGGTPRSLFNIDCTGPQYISDFGPFAPNGADFITAAVFAGVGAVLAAGLVCYLIAKQMRRQKDDNEATLKY</sequence>
<reference evidence="2" key="1">
    <citation type="submission" date="2017-05" db="UniProtKB">
        <authorList>
            <consortium name="EnsemblMetazoa"/>
        </authorList>
    </citation>
    <scope>IDENTIFICATION</scope>
</reference>